<keyword evidence="6 10" id="KW-0328">Glycosyltransferase</keyword>
<protein>
    <recommendedName>
        <fullName evidence="4 10">Nicotinate-nucleotide--dimethylbenzimidazole phosphoribosyltransferase</fullName>
        <shortName evidence="10">NN:DBI PRT</shortName>
        <ecNumber evidence="3 10">2.4.2.21</ecNumber>
    </recommendedName>
    <alternativeName>
        <fullName evidence="8 10">N(1)-alpha-phosphoribosyltransferase</fullName>
    </alternativeName>
</protein>
<dbReference type="GO" id="GO:0008939">
    <property type="term" value="F:nicotinate-nucleotide-dimethylbenzimidazole phosphoribosyltransferase activity"/>
    <property type="evidence" value="ECO:0007669"/>
    <property type="project" value="UniProtKB-UniRule"/>
</dbReference>
<proteinExistence type="inferred from homology"/>
<organism evidence="11 12">
    <name type="scientific">Devosia pacifica</name>
    <dbReference type="NCBI Taxonomy" id="1335967"/>
    <lineage>
        <taxon>Bacteria</taxon>
        <taxon>Pseudomonadati</taxon>
        <taxon>Pseudomonadota</taxon>
        <taxon>Alphaproteobacteria</taxon>
        <taxon>Hyphomicrobiales</taxon>
        <taxon>Devosiaceae</taxon>
        <taxon>Devosia</taxon>
    </lineage>
</organism>
<dbReference type="HAMAP" id="MF_00230">
    <property type="entry name" value="CobT"/>
    <property type="match status" value="1"/>
</dbReference>
<evidence type="ECO:0000313" key="12">
    <source>
        <dbReference type="Proteomes" id="UP000646579"/>
    </source>
</evidence>
<evidence type="ECO:0000256" key="6">
    <source>
        <dbReference type="ARBA" id="ARBA00022676"/>
    </source>
</evidence>
<dbReference type="PANTHER" id="PTHR43463:SF1">
    <property type="entry name" value="NICOTINATE-NUCLEOTIDE--DIMETHYLBENZIMIDAZOLE PHOSPHORIBOSYLTRANSFERASE"/>
    <property type="match status" value="1"/>
</dbReference>
<dbReference type="AlphaFoldDB" id="A0A918S8I7"/>
<dbReference type="SUPFAM" id="SSF52733">
    <property type="entry name" value="Nicotinate mononucleotide:5,6-dimethylbenzimidazole phosphoribosyltransferase (CobT)"/>
    <property type="match status" value="1"/>
</dbReference>
<comment type="function">
    <text evidence="10">Catalyzes the synthesis of alpha-ribazole-5'-phosphate from nicotinate mononucleotide (NAMN) and 5,6-dimethylbenzimidazole (DMB).</text>
</comment>
<dbReference type="RefSeq" id="WP_189426149.1">
    <property type="nucleotide sequence ID" value="NZ_BMZE01000003.1"/>
</dbReference>
<dbReference type="Proteomes" id="UP000646579">
    <property type="component" value="Unassembled WGS sequence"/>
</dbReference>
<dbReference type="InterPro" id="IPR023195">
    <property type="entry name" value="Nict_dMeBzImd_PRibTrfase_N"/>
</dbReference>
<dbReference type="Pfam" id="PF02277">
    <property type="entry name" value="DBI_PRT"/>
    <property type="match status" value="1"/>
</dbReference>
<dbReference type="InterPro" id="IPR017846">
    <property type="entry name" value="Nict_dMeBzImd_PRibTrfase_bact"/>
</dbReference>
<dbReference type="EC" id="2.4.2.21" evidence="3 10"/>
<keyword evidence="7 10" id="KW-0808">Transferase</keyword>
<comment type="catalytic activity">
    <reaction evidence="9 10">
        <text>5,6-dimethylbenzimidazole + nicotinate beta-D-ribonucleotide = alpha-ribazole 5'-phosphate + nicotinate + H(+)</text>
        <dbReference type="Rhea" id="RHEA:11196"/>
        <dbReference type="ChEBI" id="CHEBI:15378"/>
        <dbReference type="ChEBI" id="CHEBI:15890"/>
        <dbReference type="ChEBI" id="CHEBI:32544"/>
        <dbReference type="ChEBI" id="CHEBI:57502"/>
        <dbReference type="ChEBI" id="CHEBI:57918"/>
        <dbReference type="EC" id="2.4.2.21"/>
    </reaction>
</comment>
<accession>A0A918S8I7</accession>
<dbReference type="Gene3D" id="3.40.50.10210">
    <property type="match status" value="1"/>
</dbReference>
<keyword evidence="5 10" id="KW-0169">Cobalamin biosynthesis</keyword>
<dbReference type="Gene3D" id="1.10.1610.10">
    <property type="match status" value="1"/>
</dbReference>
<reference evidence="11" key="2">
    <citation type="submission" date="2020-09" db="EMBL/GenBank/DDBJ databases">
        <authorList>
            <person name="Sun Q."/>
            <person name="Kim S."/>
        </authorList>
    </citation>
    <scope>NUCLEOTIDE SEQUENCE</scope>
    <source>
        <strain evidence="11">KCTC 32437</strain>
    </source>
</reference>
<comment type="pathway">
    <text evidence="1 10">Nucleoside biosynthesis; alpha-ribazole biosynthesis; alpha-ribazole from 5,6-dimethylbenzimidazole: step 1/2.</text>
</comment>
<dbReference type="NCBIfam" id="TIGR03160">
    <property type="entry name" value="cobT_DBIPRT"/>
    <property type="match status" value="1"/>
</dbReference>
<evidence type="ECO:0000256" key="1">
    <source>
        <dbReference type="ARBA" id="ARBA00005049"/>
    </source>
</evidence>
<evidence type="ECO:0000256" key="9">
    <source>
        <dbReference type="ARBA" id="ARBA00047340"/>
    </source>
</evidence>
<evidence type="ECO:0000256" key="5">
    <source>
        <dbReference type="ARBA" id="ARBA00022573"/>
    </source>
</evidence>
<evidence type="ECO:0000256" key="7">
    <source>
        <dbReference type="ARBA" id="ARBA00022679"/>
    </source>
</evidence>
<keyword evidence="12" id="KW-1185">Reference proteome</keyword>
<evidence type="ECO:0000256" key="10">
    <source>
        <dbReference type="HAMAP-Rule" id="MF_00230"/>
    </source>
</evidence>
<evidence type="ECO:0000256" key="4">
    <source>
        <dbReference type="ARBA" id="ARBA00015486"/>
    </source>
</evidence>
<dbReference type="EMBL" id="BMZE01000003">
    <property type="protein sequence ID" value="GHA29042.1"/>
    <property type="molecule type" value="Genomic_DNA"/>
</dbReference>
<dbReference type="CDD" id="cd02439">
    <property type="entry name" value="DMB-PRT_CobT"/>
    <property type="match status" value="1"/>
</dbReference>
<evidence type="ECO:0000256" key="3">
    <source>
        <dbReference type="ARBA" id="ARBA00011991"/>
    </source>
</evidence>
<gene>
    <name evidence="10 11" type="primary">cobT</name>
    <name evidence="11" type="ORF">GCM10007989_25750</name>
</gene>
<reference evidence="11" key="1">
    <citation type="journal article" date="2014" name="Int. J. Syst. Evol. Microbiol.">
        <title>Complete genome sequence of Corynebacterium casei LMG S-19264T (=DSM 44701T), isolated from a smear-ripened cheese.</title>
        <authorList>
            <consortium name="US DOE Joint Genome Institute (JGI-PGF)"/>
            <person name="Walter F."/>
            <person name="Albersmeier A."/>
            <person name="Kalinowski J."/>
            <person name="Ruckert C."/>
        </authorList>
    </citation>
    <scope>NUCLEOTIDE SEQUENCE</scope>
    <source>
        <strain evidence="11">KCTC 32437</strain>
    </source>
</reference>
<sequence>MSAAPNPAYADVIELLATVPDGDESAVEAVQARDALLTKPPGSLGKLEGLVEFLARWQRKPRPTLDNPMVTIFAANHGVTDQGISAFPREVTAQMVANFTNGGAAISRICAMHEINLRVFELALELPTGDITMEAALDDRMCAATIAYGMEAIAGKPDLICLGEMGIGNTTVAAAVFAALYGGTGADWVGRGTGVDDEGLKRKADAVDRALAFHAGALDHPLSVLARVGGREIAAMLGALVAARHQKVPVIVDGFVATAAAAIAHAVNPAAIDHCLFGHVSAEAGHAKALQNIGVEPVLDLGMRLGEGSGAALAAVLVKTALELHTSMATFEEAAVSNKS</sequence>
<comment type="caution">
    <text evidence="11">The sequence shown here is derived from an EMBL/GenBank/DDBJ whole genome shotgun (WGS) entry which is preliminary data.</text>
</comment>
<dbReference type="GO" id="GO:0009236">
    <property type="term" value="P:cobalamin biosynthetic process"/>
    <property type="evidence" value="ECO:0007669"/>
    <property type="project" value="UniProtKB-UniRule"/>
</dbReference>
<evidence type="ECO:0000256" key="2">
    <source>
        <dbReference type="ARBA" id="ARBA00007110"/>
    </source>
</evidence>
<name>A0A918S8I7_9HYPH</name>
<dbReference type="InterPro" id="IPR003200">
    <property type="entry name" value="Nict_dMeBzImd_PRibTrfase"/>
</dbReference>
<comment type="similarity">
    <text evidence="2 10">Belongs to the CobT family.</text>
</comment>
<dbReference type="InterPro" id="IPR036087">
    <property type="entry name" value="Nict_dMeBzImd_PRibTrfase_sf"/>
</dbReference>
<evidence type="ECO:0000313" key="11">
    <source>
        <dbReference type="EMBL" id="GHA29042.1"/>
    </source>
</evidence>
<evidence type="ECO:0000256" key="8">
    <source>
        <dbReference type="ARBA" id="ARBA00030686"/>
    </source>
</evidence>
<dbReference type="PANTHER" id="PTHR43463">
    <property type="entry name" value="NICOTINATE-NUCLEOTIDE--DIMETHYLBENZIMIDAZOLE PHOSPHORIBOSYLTRANSFERASE"/>
    <property type="match status" value="1"/>
</dbReference>
<feature type="active site" description="Proton acceptor" evidence="10">
    <location>
        <position position="307"/>
    </location>
</feature>
<dbReference type="NCBIfam" id="NF000996">
    <property type="entry name" value="PRK00105.1"/>
    <property type="match status" value="1"/>
</dbReference>